<dbReference type="Proteomes" id="UP001200843">
    <property type="component" value="Unassembled WGS sequence"/>
</dbReference>
<accession>A0AAW5BIY4</accession>
<protein>
    <submittedName>
        <fullName evidence="1">Uncharacterized protein</fullName>
    </submittedName>
</protein>
<reference evidence="1" key="1">
    <citation type="submission" date="2022-01" db="EMBL/GenBank/DDBJ databases">
        <title>Collection of gut derived symbiotic bacterial strains cultured from healthy donors.</title>
        <authorList>
            <person name="Lin H."/>
            <person name="Kohout C."/>
            <person name="Waligurski E."/>
            <person name="Pamer E.G."/>
        </authorList>
    </citation>
    <scope>NUCLEOTIDE SEQUENCE</scope>
    <source>
        <strain evidence="1">DFI.6.72</strain>
    </source>
</reference>
<name>A0AAW5BIY4_PHOVU</name>
<feature type="non-terminal residue" evidence="1">
    <location>
        <position position="1"/>
    </location>
</feature>
<proteinExistence type="predicted"/>
<dbReference type="AlphaFoldDB" id="A0AAW5BIY4"/>
<evidence type="ECO:0000313" key="2">
    <source>
        <dbReference type="Proteomes" id="UP001200843"/>
    </source>
</evidence>
<organism evidence="1 2">
    <name type="scientific">Phocaeicola vulgatus</name>
    <name type="common">Bacteroides vulgatus</name>
    <dbReference type="NCBI Taxonomy" id="821"/>
    <lineage>
        <taxon>Bacteria</taxon>
        <taxon>Pseudomonadati</taxon>
        <taxon>Bacteroidota</taxon>
        <taxon>Bacteroidia</taxon>
        <taxon>Bacteroidales</taxon>
        <taxon>Bacteroidaceae</taxon>
        <taxon>Phocaeicola</taxon>
    </lineage>
</organism>
<dbReference type="Gene3D" id="3.30.110.40">
    <property type="entry name" value="TusA-like domain"/>
    <property type="match status" value="1"/>
</dbReference>
<feature type="non-terminal residue" evidence="1">
    <location>
        <position position="80"/>
    </location>
</feature>
<dbReference type="InterPro" id="IPR036868">
    <property type="entry name" value="TusA-like_sf"/>
</dbReference>
<comment type="caution">
    <text evidence="1">The sequence shown here is derived from an EMBL/GenBank/DDBJ whole genome shotgun (WGS) entry which is preliminary data.</text>
</comment>
<dbReference type="EMBL" id="JAKNGO010000246">
    <property type="protein sequence ID" value="MCG4691371.1"/>
    <property type="molecule type" value="Genomic_DNA"/>
</dbReference>
<gene>
    <name evidence="1" type="ORF">L0N01_22620</name>
</gene>
<dbReference type="RefSeq" id="WP_238077303.1">
    <property type="nucleotide sequence ID" value="NZ_JAKNGO010000246.1"/>
</dbReference>
<evidence type="ECO:0000313" key="1">
    <source>
        <dbReference type="EMBL" id="MCG4691371.1"/>
    </source>
</evidence>
<sequence length="80" mass="8657">GQQLRFVASDFGFSADIENWANNTGNKVINNKIENNNVVATLQKGSGQVAPNEVLLQKEGVLQETKNGATMVVFSGDFDK</sequence>